<reference evidence="2 3" key="1">
    <citation type="submission" date="2024-04" db="EMBL/GenBank/DDBJ databases">
        <title>WGS of bacteria from Torrens River.</title>
        <authorList>
            <person name="Wyrsch E.R."/>
            <person name="Drigo B."/>
        </authorList>
    </citation>
    <scope>NUCLEOTIDE SEQUENCE [LARGE SCALE GENOMIC DNA]</scope>
    <source>
        <strain evidence="2 3">TWI391</strain>
    </source>
</reference>
<keyword evidence="1" id="KW-1133">Transmembrane helix</keyword>
<dbReference type="Proteomes" id="UP001409291">
    <property type="component" value="Unassembled WGS sequence"/>
</dbReference>
<proteinExistence type="predicted"/>
<evidence type="ECO:0000256" key="1">
    <source>
        <dbReference type="SAM" id="Phobius"/>
    </source>
</evidence>
<comment type="caution">
    <text evidence="2">The sequence shown here is derived from an EMBL/GenBank/DDBJ whole genome shotgun (WGS) entry which is preliminary data.</text>
</comment>
<feature type="transmembrane region" description="Helical" evidence="1">
    <location>
        <begin position="20"/>
        <end position="37"/>
    </location>
</feature>
<organism evidence="2 3">
    <name type="scientific">Sphingobacterium kitahiroshimense</name>
    <dbReference type="NCBI Taxonomy" id="470446"/>
    <lineage>
        <taxon>Bacteria</taxon>
        <taxon>Pseudomonadati</taxon>
        <taxon>Bacteroidota</taxon>
        <taxon>Sphingobacteriia</taxon>
        <taxon>Sphingobacteriales</taxon>
        <taxon>Sphingobacteriaceae</taxon>
        <taxon>Sphingobacterium</taxon>
    </lineage>
</organism>
<feature type="transmembrane region" description="Helical" evidence="1">
    <location>
        <begin position="118"/>
        <end position="139"/>
    </location>
</feature>
<gene>
    <name evidence="2" type="ORF">ABE541_07675</name>
</gene>
<sequence length="166" mass="19799">MNQEELQQQLLKEFSKPEVIYTAIAVLAVHIIIWLFFANTIRKTLKLISTENQCIRPNQVFGVAIPLFNIYWNFEVARRLRDSLINEFFDRKIAIDEEPTFKKGSLYGWVYLVKNLPLPGFISIITTIFQFVTLINYWVDINNYKRILEQHNTFRDQEELENKHED</sequence>
<dbReference type="RefSeq" id="WP_346581038.1">
    <property type="nucleotide sequence ID" value="NZ_JBDJLH010000004.1"/>
</dbReference>
<protein>
    <recommendedName>
        <fullName evidence="4">DUF4234 domain-containing protein</fullName>
    </recommendedName>
</protein>
<keyword evidence="1" id="KW-0812">Transmembrane</keyword>
<evidence type="ECO:0000313" key="2">
    <source>
        <dbReference type="EMBL" id="MEN5377134.1"/>
    </source>
</evidence>
<evidence type="ECO:0008006" key="4">
    <source>
        <dbReference type="Google" id="ProtNLM"/>
    </source>
</evidence>
<dbReference type="EMBL" id="JBDJNQ010000003">
    <property type="protein sequence ID" value="MEN5377134.1"/>
    <property type="molecule type" value="Genomic_DNA"/>
</dbReference>
<evidence type="ECO:0000313" key="3">
    <source>
        <dbReference type="Proteomes" id="UP001409291"/>
    </source>
</evidence>
<feature type="transmembrane region" description="Helical" evidence="1">
    <location>
        <begin position="58"/>
        <end position="74"/>
    </location>
</feature>
<accession>A0ABV0BRJ8</accession>
<name>A0ABV0BRJ8_9SPHI</name>
<keyword evidence="3" id="KW-1185">Reference proteome</keyword>
<keyword evidence="1" id="KW-0472">Membrane</keyword>